<dbReference type="AlphaFoldDB" id="A0A1M6J304"/>
<sequence>MELIRRRTPRNPGVKIVKKIFLIIALLFCLVQAFQWEINFLFNEYLEVEKGSLKYYLTLPPKIVRNAPVISRLPDTETGYSYSIGDGNAPGYEGVHYQSSESKENIITQLTKYLGEWDYVFFAEEVEKGDGGNWVRNHLRFRAPEKPETEVVVSLFQEAGKGPIGVKFTAYHW</sequence>
<dbReference type="EMBL" id="FQZU01000007">
    <property type="protein sequence ID" value="SHJ41100.1"/>
    <property type="molecule type" value="Genomic_DNA"/>
</dbReference>
<dbReference type="RefSeq" id="WP_139264651.1">
    <property type="nucleotide sequence ID" value="NZ_FQZU01000007.1"/>
</dbReference>
<evidence type="ECO:0000313" key="1">
    <source>
        <dbReference type="EMBL" id="SHJ41100.1"/>
    </source>
</evidence>
<dbReference type="OrthoDB" id="9952169at2"/>
<name>A0A1M6J304_9BACT</name>
<accession>A0A1M6J304</accession>
<evidence type="ECO:0000313" key="2">
    <source>
        <dbReference type="Proteomes" id="UP000183994"/>
    </source>
</evidence>
<keyword evidence="2" id="KW-1185">Reference proteome</keyword>
<protein>
    <submittedName>
        <fullName evidence="1">Uncharacterized protein</fullName>
    </submittedName>
</protein>
<organism evidence="1 2">
    <name type="scientific">Desulfatibacillum alkenivorans DSM 16219</name>
    <dbReference type="NCBI Taxonomy" id="1121393"/>
    <lineage>
        <taxon>Bacteria</taxon>
        <taxon>Pseudomonadati</taxon>
        <taxon>Thermodesulfobacteriota</taxon>
        <taxon>Desulfobacteria</taxon>
        <taxon>Desulfobacterales</taxon>
        <taxon>Desulfatibacillaceae</taxon>
        <taxon>Desulfatibacillum</taxon>
    </lineage>
</organism>
<reference evidence="2" key="1">
    <citation type="submission" date="2016-11" db="EMBL/GenBank/DDBJ databases">
        <authorList>
            <person name="Varghese N."/>
            <person name="Submissions S."/>
        </authorList>
    </citation>
    <scope>NUCLEOTIDE SEQUENCE [LARGE SCALE GENOMIC DNA]</scope>
    <source>
        <strain evidence="2">DSM 16219</strain>
    </source>
</reference>
<proteinExistence type="predicted"/>
<dbReference type="Proteomes" id="UP000183994">
    <property type="component" value="Unassembled WGS sequence"/>
</dbReference>
<gene>
    <name evidence="1" type="ORF">SAMN02745216_01608</name>
</gene>